<proteinExistence type="predicted"/>
<organism evidence="1 2">
    <name type="scientific">Eretmocerus hayati</name>
    <dbReference type="NCBI Taxonomy" id="131215"/>
    <lineage>
        <taxon>Eukaryota</taxon>
        <taxon>Metazoa</taxon>
        <taxon>Ecdysozoa</taxon>
        <taxon>Arthropoda</taxon>
        <taxon>Hexapoda</taxon>
        <taxon>Insecta</taxon>
        <taxon>Pterygota</taxon>
        <taxon>Neoptera</taxon>
        <taxon>Endopterygota</taxon>
        <taxon>Hymenoptera</taxon>
        <taxon>Apocrita</taxon>
        <taxon>Proctotrupomorpha</taxon>
        <taxon>Chalcidoidea</taxon>
        <taxon>Aphelinidae</taxon>
        <taxon>Aphelininae</taxon>
        <taxon>Eretmocerus</taxon>
    </lineage>
</organism>
<reference evidence="1" key="1">
    <citation type="submission" date="2023-04" db="EMBL/GenBank/DDBJ databases">
        <title>A chromosome-level genome assembly of the parasitoid wasp Eretmocerus hayati.</title>
        <authorList>
            <person name="Zhong Y."/>
            <person name="Liu S."/>
            <person name="Liu Y."/>
        </authorList>
    </citation>
    <scope>NUCLEOTIDE SEQUENCE</scope>
    <source>
        <strain evidence="1">ZJU_SS_LIU_2023</strain>
    </source>
</reference>
<dbReference type="EMBL" id="CM056744">
    <property type="protein sequence ID" value="KAJ8665085.1"/>
    <property type="molecule type" value="Genomic_DNA"/>
</dbReference>
<comment type="caution">
    <text evidence="1">The sequence shown here is derived from an EMBL/GenBank/DDBJ whole genome shotgun (WGS) entry which is preliminary data.</text>
</comment>
<accession>A0ACC2N611</accession>
<keyword evidence="2" id="KW-1185">Reference proteome</keyword>
<protein>
    <submittedName>
        <fullName evidence="1">Uncharacterized protein</fullName>
    </submittedName>
</protein>
<name>A0ACC2N611_9HYME</name>
<sequence>MKTRKSEVQSIDRSESDSEPDSDTGTSSESSSEFDPETLESSETSDDDKSTKAARSREGKKSYHIKAMDDSSLPTPPRVIGNKLNINRFMYVKINPSDCSSRIYWRCTRCTCNSTAITSNPSADEGLIVFKSSNESEHNHPPTHLDVQEAEEVAKFGEKKKRPKSGIIGKPVSKTDPKTVKMPTRHSSILEKCAENQGINNVKEVQQPSMEGIISASADSSNDLFSSQPKLIGQRLCLDGYIYTNSNRASIYDRNYWMCRRYHSSNNKCLARATTSEPKVGEELTVYRGPAQSKHNHPPSEDEIRESERIAIFGNKRGRKPRIITQTSTDDNSNQHSADSSSDSSNSAITDAVEDVNKDKLETRKRPLNPRSNDLVDGPGSSSPDEIGERPRKRLRIYFPNDKKTSLTCVEFERIKAEGTAKVTTSNHVKGLKLMGHRWGPEQSKHHHPPSLAELEDAKESVRLERKSNLRTITQTPISLSKNCKSNLKRSLVDAPSESESSASSKKRSEVSNSIGGQKRGSSSLMSDPSTYRDFLQRFSKNPVFDTRNVFAALGSIYKSYHGLLRAFAMILDHREKIENDLKVLKNDPEARMNALDYTSSFDVCEDGTVENSEREREMDGVVSDNDYSATANETISGEISSGQRNQTSSNSSVNETISTETLQSSGEFSSHKTRLCCEKSEEQHFRQTFIRPSVSSTKNQILGSTEMELELKSGIESSLSCKEKRDHEELPKNTSQYPIAESDLAASASSGYRIIPSRSRPSLIDLSKNESEMEDEIKGRLSPQRKADDLPTEDQLVNTPANLFDDPLKDQIESGENVEELLCPGRKADVNGENRHRRSPSLSLIDLSEDHSEEIQIIEATPSRDIEPNNSRIFKEMSPDPAFTSRKDGIRPETSLFASNSVKCGPITEQEVPIIDLIDDSNENPICTIDTKKTSPTSTKVLSANGSIFSLRNTSIAMSTFKSDNAQIFHSIRPNPLSRANLTISNSRIRSQDQCVPSNLQGIGRNSNMNGIPNDISNNVGFNCQYNTGDVQEKFSFDKILPSCRENEEQNFEQTIRTSASSTGRQDLSSPISSTETELEFSSLFFEGSFEAERLSEMTPQLSSVASNLDTFRYKFSKRRKGWSTVCRATAHANSSFPATCKPPPDLKFQRLTIV</sequence>
<gene>
    <name evidence="1" type="ORF">QAD02_006747</name>
</gene>
<evidence type="ECO:0000313" key="2">
    <source>
        <dbReference type="Proteomes" id="UP001239111"/>
    </source>
</evidence>
<dbReference type="Proteomes" id="UP001239111">
    <property type="component" value="Chromosome 4"/>
</dbReference>
<evidence type="ECO:0000313" key="1">
    <source>
        <dbReference type="EMBL" id="KAJ8665085.1"/>
    </source>
</evidence>